<dbReference type="NCBIfam" id="NF045845">
    <property type="entry name" value="Mhp366_Mhp367_fam"/>
    <property type="match status" value="1"/>
</dbReference>
<accession>A0AAW6Q644</accession>
<keyword evidence="1" id="KW-1133">Transmembrane helix</keyword>
<keyword evidence="1" id="KW-0472">Membrane</keyword>
<keyword evidence="1" id="KW-0812">Transmembrane</keyword>
<sequence>MTKKKKILFSIFGLFFVSAASVAGFLVYNYLNHSPAPVKKISGIDLLLESDKDQKVDSEDKFSKDYLTQLDQFNDFFSDQNQDLAEEYGQRESFFEQLSLLDLEKITKNNVIFPEGYERFKFNTENNFVTKESDETFLGPKNNNLLIYDLNYPLVDNLIEENSNFKANILNQKFTIFDSKARNQIFKLNKIGTYAQPLNNSNEYDWIYQKNVKFKTGTAAILDSNNEKTLLITNNHVLRPLESYKYNDENLEINTQKIRFWNTLGGNFLEWYQNGKIYSLDRDNIALLFYAKEIYEKKIETFDQAKILEFVVNFYNDYFEIPSDFNNQKFDVGVFYFKYKKFIDDLRKLAKFYRDNKADILAKIKQNQPITDGNSAKNNSIESKFENFLATYQNFIDFWEKMVKEKPVQISEKVWKKGDSTYDFNVGLFWPKSKPMKNNFKGVYASDPQQNFSRLSLYFYTNNGPGASGSGVFNEKGELQFINGFGLINNFYDNNSRIEKNYYDKLNTNISLSGGIPLVTEDFNLTKLIKDFYPSNQKKGFTPIQNEKIVVTNKKA</sequence>
<evidence type="ECO:0008006" key="4">
    <source>
        <dbReference type="Google" id="ProtNLM"/>
    </source>
</evidence>
<dbReference type="Proteomes" id="UP001176114">
    <property type="component" value="Unassembled WGS sequence"/>
</dbReference>
<dbReference type="AlphaFoldDB" id="A0AAW6Q644"/>
<feature type="transmembrane region" description="Helical" evidence="1">
    <location>
        <begin position="7"/>
        <end position="31"/>
    </location>
</feature>
<protein>
    <recommendedName>
        <fullName evidence="4">DUF31 domain-containing protein</fullName>
    </recommendedName>
</protein>
<gene>
    <name evidence="2" type="ORF">P5716_02860</name>
</gene>
<dbReference type="EMBL" id="JARPQC010000006">
    <property type="protein sequence ID" value="MDF9627911.1"/>
    <property type="molecule type" value="Genomic_DNA"/>
</dbReference>
<reference evidence="2" key="1">
    <citation type="submission" date="2023-03" db="EMBL/GenBank/DDBJ databases">
        <title>Comparative genome analysis of Brazilian Mesomycoplasma ovipneumoniae isolated from healthy and pneumonic sheep.</title>
        <authorList>
            <person name="Gaeta N."/>
            <person name="Timenetsky J."/>
            <person name="Ganda E."/>
            <person name="Gregory L."/>
        </authorList>
    </citation>
    <scope>NUCLEOTIDE SEQUENCE</scope>
    <source>
        <strain evidence="2">USP-SP475</strain>
    </source>
</reference>
<name>A0AAW6Q644_9BACT</name>
<dbReference type="RefSeq" id="WP_277446845.1">
    <property type="nucleotide sequence ID" value="NZ_JARPQC010000006.1"/>
</dbReference>
<evidence type="ECO:0000256" key="1">
    <source>
        <dbReference type="SAM" id="Phobius"/>
    </source>
</evidence>
<comment type="caution">
    <text evidence="2">The sequence shown here is derived from an EMBL/GenBank/DDBJ whole genome shotgun (WGS) entry which is preliminary data.</text>
</comment>
<evidence type="ECO:0000313" key="3">
    <source>
        <dbReference type="Proteomes" id="UP001176114"/>
    </source>
</evidence>
<organism evidence="2 3">
    <name type="scientific">Mesomycoplasma ovipneumoniae</name>
    <dbReference type="NCBI Taxonomy" id="29562"/>
    <lineage>
        <taxon>Bacteria</taxon>
        <taxon>Bacillati</taxon>
        <taxon>Mycoplasmatota</taxon>
        <taxon>Mycoplasmoidales</taxon>
        <taxon>Metamycoplasmataceae</taxon>
        <taxon>Mesomycoplasma</taxon>
    </lineage>
</organism>
<proteinExistence type="predicted"/>
<evidence type="ECO:0000313" key="2">
    <source>
        <dbReference type="EMBL" id="MDF9627911.1"/>
    </source>
</evidence>